<dbReference type="AlphaFoldDB" id="A0A1T4NA34"/>
<feature type="transmembrane region" description="Helical" evidence="1">
    <location>
        <begin position="61"/>
        <end position="86"/>
    </location>
</feature>
<sequence>MQTNEIAKTESWFLRFIKGMFIGSGFIVPGISGGALAAIFGMYERIIRFLSNITKDFKENVIYFIPVGFGALAGIVFFSFGVSWVLENYETIVRWFFVGCIVGTAPSLWAEAGKKGRQQKDIIVMVIAFIFGFVLLVFGQQLFQGQVAANFISWFISGALIALGILIPGLSPSNFIMYMGLYQKMSDGFKTLDFSVIIPIALGGLATIVLLSKLIAYIFDRNYSGFFHFIVGVVIASTIVIIPTDYAGFGFIQYFACLLSLLGGTLLGWWMSQLEEKYK</sequence>
<protein>
    <submittedName>
        <fullName evidence="2">Putative membrane protein</fullName>
    </submittedName>
</protein>
<dbReference type="RefSeq" id="WP_078756381.1">
    <property type="nucleotide sequence ID" value="NZ_FUWO01000017.1"/>
</dbReference>
<evidence type="ECO:0000313" key="2">
    <source>
        <dbReference type="EMBL" id="SJZ75923.1"/>
    </source>
</evidence>
<keyword evidence="1" id="KW-1133">Transmembrane helix</keyword>
<feature type="transmembrane region" description="Helical" evidence="1">
    <location>
        <begin position="122"/>
        <end position="139"/>
    </location>
</feature>
<keyword evidence="1" id="KW-0812">Transmembrane</keyword>
<feature type="transmembrane region" description="Helical" evidence="1">
    <location>
        <begin position="151"/>
        <end position="171"/>
    </location>
</feature>
<feature type="transmembrane region" description="Helical" evidence="1">
    <location>
        <begin position="225"/>
        <end position="244"/>
    </location>
</feature>
<gene>
    <name evidence="2" type="ORF">SAMN02746011_01680</name>
</gene>
<name>A0A1T4NA34_9LACT</name>
<dbReference type="EMBL" id="FUWO01000017">
    <property type="protein sequence ID" value="SJZ75923.1"/>
    <property type="molecule type" value="Genomic_DNA"/>
</dbReference>
<feature type="transmembrane region" description="Helical" evidence="1">
    <location>
        <begin position="20"/>
        <end position="40"/>
    </location>
</feature>
<dbReference type="PANTHER" id="PTHR37308:SF1">
    <property type="entry name" value="POLYPRENYL-PHOSPHATE TRANSPORTER"/>
    <property type="match status" value="1"/>
</dbReference>
<evidence type="ECO:0000256" key="1">
    <source>
        <dbReference type="SAM" id="Phobius"/>
    </source>
</evidence>
<keyword evidence="1" id="KW-0472">Membrane</keyword>
<dbReference type="Proteomes" id="UP000189941">
    <property type="component" value="Unassembled WGS sequence"/>
</dbReference>
<feature type="transmembrane region" description="Helical" evidence="1">
    <location>
        <begin position="92"/>
        <end position="110"/>
    </location>
</feature>
<dbReference type="PANTHER" id="PTHR37308">
    <property type="entry name" value="INTEGRAL MEMBRANE PROTEIN"/>
    <property type="match status" value="1"/>
</dbReference>
<organism evidence="2 3">
    <name type="scientific">Globicatella sulfidifaciens DSM 15739</name>
    <dbReference type="NCBI Taxonomy" id="1121925"/>
    <lineage>
        <taxon>Bacteria</taxon>
        <taxon>Bacillati</taxon>
        <taxon>Bacillota</taxon>
        <taxon>Bacilli</taxon>
        <taxon>Lactobacillales</taxon>
        <taxon>Aerococcaceae</taxon>
        <taxon>Globicatella</taxon>
    </lineage>
</organism>
<dbReference type="OrthoDB" id="9793746at2"/>
<proteinExistence type="predicted"/>
<dbReference type="Pfam" id="PF04018">
    <property type="entry name" value="VCA0040-like"/>
    <property type="match status" value="1"/>
</dbReference>
<feature type="transmembrane region" description="Helical" evidence="1">
    <location>
        <begin position="192"/>
        <end position="219"/>
    </location>
</feature>
<reference evidence="3" key="1">
    <citation type="submission" date="2017-02" db="EMBL/GenBank/DDBJ databases">
        <authorList>
            <person name="Varghese N."/>
            <person name="Submissions S."/>
        </authorList>
    </citation>
    <scope>NUCLEOTIDE SEQUENCE [LARGE SCALE GENOMIC DNA]</scope>
    <source>
        <strain evidence="3">DSM 15739</strain>
    </source>
</reference>
<accession>A0A1T4NA34</accession>
<dbReference type="InterPro" id="IPR007163">
    <property type="entry name" value="VCA0040-like"/>
</dbReference>
<keyword evidence="3" id="KW-1185">Reference proteome</keyword>
<feature type="transmembrane region" description="Helical" evidence="1">
    <location>
        <begin position="251"/>
        <end position="271"/>
    </location>
</feature>
<evidence type="ECO:0000313" key="3">
    <source>
        <dbReference type="Proteomes" id="UP000189941"/>
    </source>
</evidence>